<dbReference type="AlphaFoldDB" id="A0A0D0DNJ9"/>
<dbReference type="OrthoDB" id="3199698at2759"/>
<keyword evidence="2" id="KW-1185">Reference proteome</keyword>
<gene>
    <name evidence="1" type="ORF">PAXRUDRAFT_12672</name>
</gene>
<dbReference type="InParanoid" id="A0A0D0DNJ9"/>
<dbReference type="EMBL" id="KN825186">
    <property type="protein sequence ID" value="KIK93428.1"/>
    <property type="molecule type" value="Genomic_DNA"/>
</dbReference>
<accession>A0A0D0DNJ9</accession>
<dbReference type="HOGENOM" id="CLU_006344_17_0_1"/>
<name>A0A0D0DNJ9_9AGAM</name>
<sequence length="142" mass="16175">MSSMPTDMHLSSSASLPCPKEHTEALIGEFDLGALWDEYGIVGQLVLFTNDFPRADIYTLLSPDLLHQIIKGSFKDHLVDWVEQYLKLTHGTNKANTILDDIDHWIAAVAPFAGLWRFPQGRHFKQWMGDDSKVLMKVYEPM</sequence>
<reference evidence="1 2" key="1">
    <citation type="submission" date="2014-04" db="EMBL/GenBank/DDBJ databases">
        <authorList>
            <consortium name="DOE Joint Genome Institute"/>
            <person name="Kuo A."/>
            <person name="Kohler A."/>
            <person name="Jargeat P."/>
            <person name="Nagy L.G."/>
            <person name="Floudas D."/>
            <person name="Copeland A."/>
            <person name="Barry K.W."/>
            <person name="Cichocki N."/>
            <person name="Veneault-Fourrey C."/>
            <person name="LaButti K."/>
            <person name="Lindquist E.A."/>
            <person name="Lipzen A."/>
            <person name="Lundell T."/>
            <person name="Morin E."/>
            <person name="Murat C."/>
            <person name="Sun H."/>
            <person name="Tunlid A."/>
            <person name="Henrissat B."/>
            <person name="Grigoriev I.V."/>
            <person name="Hibbett D.S."/>
            <person name="Martin F."/>
            <person name="Nordberg H.P."/>
            <person name="Cantor M.N."/>
            <person name="Hua S.X."/>
        </authorList>
    </citation>
    <scope>NUCLEOTIDE SEQUENCE [LARGE SCALE GENOMIC DNA]</scope>
    <source>
        <strain evidence="1 2">Ve08.2h10</strain>
    </source>
</reference>
<dbReference type="InterPro" id="IPR041078">
    <property type="entry name" value="Plavaka"/>
</dbReference>
<reference evidence="2" key="2">
    <citation type="submission" date="2015-01" db="EMBL/GenBank/DDBJ databases">
        <title>Evolutionary Origins and Diversification of the Mycorrhizal Mutualists.</title>
        <authorList>
            <consortium name="DOE Joint Genome Institute"/>
            <consortium name="Mycorrhizal Genomics Consortium"/>
            <person name="Kohler A."/>
            <person name="Kuo A."/>
            <person name="Nagy L.G."/>
            <person name="Floudas D."/>
            <person name="Copeland A."/>
            <person name="Barry K.W."/>
            <person name="Cichocki N."/>
            <person name="Veneault-Fourrey C."/>
            <person name="LaButti K."/>
            <person name="Lindquist E.A."/>
            <person name="Lipzen A."/>
            <person name="Lundell T."/>
            <person name="Morin E."/>
            <person name="Murat C."/>
            <person name="Riley R."/>
            <person name="Ohm R."/>
            <person name="Sun H."/>
            <person name="Tunlid A."/>
            <person name="Henrissat B."/>
            <person name="Grigoriev I.V."/>
            <person name="Hibbett D.S."/>
            <person name="Martin F."/>
        </authorList>
    </citation>
    <scope>NUCLEOTIDE SEQUENCE [LARGE SCALE GENOMIC DNA]</scope>
    <source>
        <strain evidence="2">Ve08.2h10</strain>
    </source>
</reference>
<protein>
    <submittedName>
        <fullName evidence="1">Uncharacterized protein</fullName>
    </submittedName>
</protein>
<dbReference type="Proteomes" id="UP000054538">
    <property type="component" value="Unassembled WGS sequence"/>
</dbReference>
<dbReference type="STRING" id="930991.A0A0D0DNJ9"/>
<evidence type="ECO:0000313" key="2">
    <source>
        <dbReference type="Proteomes" id="UP000054538"/>
    </source>
</evidence>
<organism evidence="1 2">
    <name type="scientific">Paxillus rubicundulus Ve08.2h10</name>
    <dbReference type="NCBI Taxonomy" id="930991"/>
    <lineage>
        <taxon>Eukaryota</taxon>
        <taxon>Fungi</taxon>
        <taxon>Dikarya</taxon>
        <taxon>Basidiomycota</taxon>
        <taxon>Agaricomycotina</taxon>
        <taxon>Agaricomycetes</taxon>
        <taxon>Agaricomycetidae</taxon>
        <taxon>Boletales</taxon>
        <taxon>Paxilineae</taxon>
        <taxon>Paxillaceae</taxon>
        <taxon>Paxillus</taxon>
    </lineage>
</organism>
<dbReference type="Pfam" id="PF18759">
    <property type="entry name" value="Plavaka"/>
    <property type="match status" value="1"/>
</dbReference>
<evidence type="ECO:0000313" key="1">
    <source>
        <dbReference type="EMBL" id="KIK93428.1"/>
    </source>
</evidence>
<proteinExistence type="predicted"/>